<keyword evidence="3" id="KW-1185">Reference proteome</keyword>
<organism evidence="2 3">
    <name type="scientific">Lithohypha guttulata</name>
    <dbReference type="NCBI Taxonomy" id="1690604"/>
    <lineage>
        <taxon>Eukaryota</taxon>
        <taxon>Fungi</taxon>
        <taxon>Dikarya</taxon>
        <taxon>Ascomycota</taxon>
        <taxon>Pezizomycotina</taxon>
        <taxon>Eurotiomycetes</taxon>
        <taxon>Chaetothyriomycetidae</taxon>
        <taxon>Chaetothyriales</taxon>
        <taxon>Trichomeriaceae</taxon>
        <taxon>Lithohypha</taxon>
    </lineage>
</organism>
<name>A0ABR0JXN7_9EURO</name>
<evidence type="ECO:0000256" key="1">
    <source>
        <dbReference type="SAM" id="Phobius"/>
    </source>
</evidence>
<keyword evidence="1" id="KW-0812">Transmembrane</keyword>
<proteinExistence type="predicted"/>
<keyword evidence="1" id="KW-1133">Transmembrane helix</keyword>
<reference evidence="2 3" key="1">
    <citation type="submission" date="2023-08" db="EMBL/GenBank/DDBJ databases">
        <title>Black Yeasts Isolated from many extreme environments.</title>
        <authorList>
            <person name="Coleine C."/>
            <person name="Stajich J.E."/>
            <person name="Selbmann L."/>
        </authorList>
    </citation>
    <scope>NUCLEOTIDE SEQUENCE [LARGE SCALE GENOMIC DNA]</scope>
    <source>
        <strain evidence="2 3">CCFEE 5885</strain>
    </source>
</reference>
<comment type="caution">
    <text evidence="2">The sequence shown here is derived from an EMBL/GenBank/DDBJ whole genome shotgun (WGS) entry which is preliminary data.</text>
</comment>
<evidence type="ECO:0000313" key="3">
    <source>
        <dbReference type="Proteomes" id="UP001345013"/>
    </source>
</evidence>
<feature type="transmembrane region" description="Helical" evidence="1">
    <location>
        <begin position="33"/>
        <end position="51"/>
    </location>
</feature>
<protein>
    <submittedName>
        <fullName evidence="2">Phosphate transporter (Pho88)</fullName>
    </submittedName>
</protein>
<dbReference type="PANTHER" id="PTHR28112">
    <property type="entry name" value="SRP-INDEPENDENT TARGETING PROTEIN 3"/>
    <property type="match status" value="1"/>
</dbReference>
<evidence type="ECO:0000313" key="2">
    <source>
        <dbReference type="EMBL" id="KAK5079519.1"/>
    </source>
</evidence>
<dbReference type="Proteomes" id="UP001345013">
    <property type="component" value="Unassembled WGS sequence"/>
</dbReference>
<sequence length="189" mass="20810">MVNPQITNLVIILGMMQVSKKIPFDDPTVLNGVRALYVVSNLIMFAIYYYIGMQIKKKKDLTTLKYLEPAAAGSGEEPKLVTTTIMEYDQQQLAAAYKQQMMGVGMMAFMHIYLKYTNPLIIQSLIPLKGVFEGKIAKVHIFGKPAVGELKRPWKAAGGFMDMGGGEVKTDKASIEAAERAGRGGAKEE</sequence>
<dbReference type="InterPro" id="IPR012098">
    <property type="entry name" value="SND3_fun"/>
</dbReference>
<keyword evidence="1" id="KW-0472">Membrane</keyword>
<dbReference type="PANTHER" id="PTHR28112:SF1">
    <property type="entry name" value="SRP-INDEPENDENT TARGETING PROTEIN 3"/>
    <property type="match status" value="1"/>
</dbReference>
<gene>
    <name evidence="2" type="primary">PHO88</name>
    <name evidence="2" type="ORF">LTR24_009197</name>
</gene>
<dbReference type="EMBL" id="JAVRRG010000190">
    <property type="protein sequence ID" value="KAK5079519.1"/>
    <property type="molecule type" value="Genomic_DNA"/>
</dbReference>
<dbReference type="Pfam" id="PF10032">
    <property type="entry name" value="Pho88"/>
    <property type="match status" value="1"/>
</dbReference>
<dbReference type="PIRSF" id="PIRSF008756">
    <property type="entry name" value="P_tr_PHO88"/>
    <property type="match status" value="1"/>
</dbReference>
<accession>A0ABR0JXN7</accession>